<dbReference type="Proteomes" id="UP000007364">
    <property type="component" value="Unassembled WGS sequence"/>
</dbReference>
<keyword evidence="3" id="KW-1185">Reference proteome</keyword>
<dbReference type="OrthoDB" id="942536at2"/>
<reference evidence="2 3" key="1">
    <citation type="journal article" date="2012" name="J. Bacteriol.">
        <title>Genome Sequence of Galbibacter marinum Type Strain ck-I2-15.</title>
        <authorList>
            <person name="Lai Q."/>
            <person name="Li C."/>
            <person name="Shao Z."/>
        </authorList>
    </citation>
    <scope>NUCLEOTIDE SEQUENCE [LARGE SCALE GENOMIC DNA]</scope>
    <source>
        <strain evidence="3">ck-I2-15</strain>
    </source>
</reference>
<dbReference type="PROSITE" id="PS51257">
    <property type="entry name" value="PROKAR_LIPOPROTEIN"/>
    <property type="match status" value="1"/>
</dbReference>
<dbReference type="STRING" id="555500.I215_04565"/>
<proteinExistence type="predicted"/>
<name>K2PU59_9FLAO</name>
<protein>
    <recommendedName>
        <fullName evidence="1">Putative auto-transporter adhesin head GIN domain-containing protein</fullName>
    </recommendedName>
</protein>
<comment type="caution">
    <text evidence="2">The sequence shown here is derived from an EMBL/GenBank/DDBJ whole genome shotgun (WGS) entry which is preliminary data.</text>
</comment>
<dbReference type="EMBL" id="AMSG01000003">
    <property type="protein sequence ID" value="EKF56190.1"/>
    <property type="molecule type" value="Genomic_DNA"/>
</dbReference>
<dbReference type="RefSeq" id="WP_008990786.1">
    <property type="nucleotide sequence ID" value="NZ_AMSG01000003.1"/>
</dbReference>
<dbReference type="InterPro" id="IPR021255">
    <property type="entry name" value="DUF2807"/>
</dbReference>
<accession>K2PU59</accession>
<dbReference type="AlphaFoldDB" id="K2PU59"/>
<dbReference type="Gene3D" id="2.160.20.120">
    <property type="match status" value="1"/>
</dbReference>
<evidence type="ECO:0000313" key="2">
    <source>
        <dbReference type="EMBL" id="EKF56190.1"/>
    </source>
</evidence>
<sequence>MNTLIKVIVSIVISLFLCSCEFNFAVINGDGNVVTQERVVTQPFNAIEASTGLEVELTMDQNEKVMVVADKNLLEIITTEVKNNTLHITTKQNIGRSKSKKILVGVKNISSIQARAGVALRSEGALIVDDLEITSSSGSNTSLIVDAKSLQLNASSGANLRVEGNTNYLKVKASSGAHINANDLIAKNTQAKASSGANIQVVKTNHISIEESSGGHVTTKE</sequence>
<feature type="domain" description="Putative auto-transporter adhesin head GIN" evidence="1">
    <location>
        <begin position="43"/>
        <end position="219"/>
    </location>
</feature>
<dbReference type="eggNOG" id="COG3595">
    <property type="taxonomic scope" value="Bacteria"/>
</dbReference>
<organism evidence="2 3">
    <name type="scientific">Galbibacter marinus</name>
    <dbReference type="NCBI Taxonomy" id="555500"/>
    <lineage>
        <taxon>Bacteria</taxon>
        <taxon>Pseudomonadati</taxon>
        <taxon>Bacteroidota</taxon>
        <taxon>Flavobacteriia</taxon>
        <taxon>Flavobacteriales</taxon>
        <taxon>Flavobacteriaceae</taxon>
        <taxon>Galbibacter</taxon>
    </lineage>
</organism>
<evidence type="ECO:0000259" key="1">
    <source>
        <dbReference type="Pfam" id="PF10988"/>
    </source>
</evidence>
<dbReference type="Pfam" id="PF10988">
    <property type="entry name" value="DUF2807"/>
    <property type="match status" value="1"/>
</dbReference>
<evidence type="ECO:0000313" key="3">
    <source>
        <dbReference type="Proteomes" id="UP000007364"/>
    </source>
</evidence>
<gene>
    <name evidence="2" type="ORF">I215_04565</name>
</gene>